<dbReference type="GeneID" id="107025159"/>
<sequence>MSPSGRVGASRLLAIGKLNFDPQFTGKKRVNQLHELEDFKLHTYGNAKIYKEKTKRWHDKHIVASTFNSGDKSAIELQGETGPSFLFNGQRVNHYFGDDSDLDREAIELNDE</sequence>
<protein>
    <submittedName>
        <fullName evidence="2">Uncharacterized protein LOC107025159</fullName>
    </submittedName>
</protein>
<dbReference type="Proteomes" id="UP000694930">
    <property type="component" value="Chromosome 7"/>
</dbReference>
<reference evidence="1" key="1">
    <citation type="journal article" date="2014" name="Nat. Genet.">
        <title>The genome of the stress-tolerant wild tomato species Solanum pennellii.</title>
        <authorList>
            <person name="Bolger A."/>
            <person name="Scossa F."/>
            <person name="Bolger M.E."/>
            <person name="Lanz C."/>
            <person name="Maumus F."/>
            <person name="Tohge T."/>
            <person name="Quesneville H."/>
            <person name="Alseekh S."/>
            <person name="Sorensen I."/>
            <person name="Lichtenstein G."/>
            <person name="Fich E.A."/>
            <person name="Conte M."/>
            <person name="Keller H."/>
            <person name="Schneeberger K."/>
            <person name="Schwacke R."/>
            <person name="Ofner I."/>
            <person name="Vrebalov J."/>
            <person name="Xu Y."/>
            <person name="Osorio S."/>
            <person name="Aflitos S.A."/>
            <person name="Schijlen E."/>
            <person name="Jimenez-Gomez J.M."/>
            <person name="Ryngajllo M."/>
            <person name="Kimura S."/>
            <person name="Kumar R."/>
            <person name="Koenig D."/>
            <person name="Headland L.R."/>
            <person name="Maloof J.N."/>
            <person name="Sinha N."/>
            <person name="van Ham R.C."/>
            <person name="Lankhorst R.K."/>
            <person name="Mao L."/>
            <person name="Vogel A."/>
            <person name="Arsova B."/>
            <person name="Panstruga R."/>
            <person name="Fei Z."/>
            <person name="Rose J.K."/>
            <person name="Zamir D."/>
            <person name="Carrari F."/>
            <person name="Giovannoni J.J."/>
            <person name="Weigel D."/>
            <person name="Usadel B."/>
            <person name="Fernie A.R."/>
        </authorList>
    </citation>
    <scope>NUCLEOTIDE SEQUENCE [LARGE SCALE GENOMIC DNA]</scope>
    <source>
        <strain evidence="1">cv. LA0716</strain>
    </source>
</reference>
<evidence type="ECO:0000313" key="1">
    <source>
        <dbReference type="Proteomes" id="UP000694930"/>
    </source>
</evidence>
<evidence type="ECO:0000313" key="2">
    <source>
        <dbReference type="RefSeq" id="XP_015081476.1"/>
    </source>
</evidence>
<organism evidence="1 2">
    <name type="scientific">Solanum pennellii</name>
    <name type="common">Tomato</name>
    <name type="synonym">Lycopersicon pennellii</name>
    <dbReference type="NCBI Taxonomy" id="28526"/>
    <lineage>
        <taxon>Eukaryota</taxon>
        <taxon>Viridiplantae</taxon>
        <taxon>Streptophyta</taxon>
        <taxon>Embryophyta</taxon>
        <taxon>Tracheophyta</taxon>
        <taxon>Spermatophyta</taxon>
        <taxon>Magnoliopsida</taxon>
        <taxon>eudicotyledons</taxon>
        <taxon>Gunneridae</taxon>
        <taxon>Pentapetalae</taxon>
        <taxon>asterids</taxon>
        <taxon>lamiids</taxon>
        <taxon>Solanales</taxon>
        <taxon>Solanaceae</taxon>
        <taxon>Solanoideae</taxon>
        <taxon>Solaneae</taxon>
        <taxon>Solanum</taxon>
        <taxon>Solanum subgen. Lycopersicon</taxon>
    </lineage>
</organism>
<gene>
    <name evidence="2" type="primary">LOC107025159</name>
</gene>
<accession>A0ABM1H7F9</accession>
<proteinExistence type="predicted"/>
<keyword evidence="1" id="KW-1185">Reference proteome</keyword>
<name>A0ABM1H7F9_SOLPN</name>
<dbReference type="RefSeq" id="XP_015081476.1">
    <property type="nucleotide sequence ID" value="XM_015225990.1"/>
</dbReference>
<reference evidence="2" key="2">
    <citation type="submission" date="2025-08" db="UniProtKB">
        <authorList>
            <consortium name="RefSeq"/>
        </authorList>
    </citation>
    <scope>IDENTIFICATION</scope>
</reference>